<dbReference type="AlphaFoldDB" id="A0A4C1TB52"/>
<name>A0A4C1TB52_EUMVA</name>
<feature type="domain" description="PiggyBac transposable element-derived protein" evidence="2">
    <location>
        <begin position="145"/>
        <end position="227"/>
    </location>
</feature>
<dbReference type="InterPro" id="IPR029526">
    <property type="entry name" value="PGBD"/>
</dbReference>
<gene>
    <name evidence="3" type="primary">PGBD3</name>
    <name evidence="3" type="ORF">EVAR_77850_1</name>
</gene>
<dbReference type="EMBL" id="BGZK01000047">
    <property type="protein sequence ID" value="GBP11743.1"/>
    <property type="molecule type" value="Genomic_DNA"/>
</dbReference>
<dbReference type="Pfam" id="PF13843">
    <property type="entry name" value="DDE_Tnp_1_7"/>
    <property type="match status" value="1"/>
</dbReference>
<comment type="caution">
    <text evidence="3">The sequence shown here is derived from an EMBL/GenBank/DDBJ whole genome shotgun (WGS) entry which is preliminary data.</text>
</comment>
<dbReference type="OrthoDB" id="123207at2759"/>
<proteinExistence type="predicted"/>
<keyword evidence="4" id="KW-1185">Reference proteome</keyword>
<dbReference type="PANTHER" id="PTHR47272">
    <property type="entry name" value="DDE_TNP_1_7 DOMAIN-CONTAINING PROTEIN"/>
    <property type="match status" value="1"/>
</dbReference>
<reference evidence="3 4" key="1">
    <citation type="journal article" date="2019" name="Commun. Biol.">
        <title>The bagworm genome reveals a unique fibroin gene that provides high tensile strength.</title>
        <authorList>
            <person name="Kono N."/>
            <person name="Nakamura H."/>
            <person name="Ohtoshi R."/>
            <person name="Tomita M."/>
            <person name="Numata K."/>
            <person name="Arakawa K."/>
        </authorList>
    </citation>
    <scope>NUCLEOTIDE SEQUENCE [LARGE SCALE GENOMIC DNA]</scope>
</reference>
<dbReference type="STRING" id="151549.A0A4C1TB52"/>
<feature type="region of interest" description="Disordered" evidence="1">
    <location>
        <begin position="17"/>
        <end position="54"/>
    </location>
</feature>
<feature type="compositionally biased region" description="Acidic residues" evidence="1">
    <location>
        <begin position="22"/>
        <end position="32"/>
    </location>
</feature>
<dbReference type="PANTHER" id="PTHR47272:SF1">
    <property type="entry name" value="PIGGYBAC TRANSPOSABLE ELEMENT-DERIVED PROTEIN 3-LIKE"/>
    <property type="match status" value="1"/>
</dbReference>
<protein>
    <submittedName>
        <fullName evidence="3">PiggyBac transposable element-derived protein 3</fullName>
    </submittedName>
</protein>
<evidence type="ECO:0000256" key="1">
    <source>
        <dbReference type="SAM" id="MobiDB-lite"/>
    </source>
</evidence>
<evidence type="ECO:0000313" key="4">
    <source>
        <dbReference type="Proteomes" id="UP000299102"/>
    </source>
</evidence>
<sequence length="276" mass="31311">MDTACFYGKNKYANPIPVDGSLSDDDEFDSDSEVPLIPVPVRRPETDDENSDVENIPLGRLVKDKKVIKKPRKTPAAKKEWKSKHLDPYNSDNLTFTGDIELPSCIMELNTPAEFFKFLFTNDLISMIVEQSNLKSVQDNLNKPVQPGYDKLYKIRALLEHIRQRLLLVPKEEYLAVDEQMITIKGRHELKQYNPAKPDKSEYKNQVFSGALGFSYNFGLFAGEQSNKIPEGAPDLGVYLAKNGLLPLGTVRMNRVPNAEMPTEKELKQQSRGFMV</sequence>
<organism evidence="3 4">
    <name type="scientific">Eumeta variegata</name>
    <name type="common">Bagworm moth</name>
    <name type="synonym">Eumeta japonica</name>
    <dbReference type="NCBI Taxonomy" id="151549"/>
    <lineage>
        <taxon>Eukaryota</taxon>
        <taxon>Metazoa</taxon>
        <taxon>Ecdysozoa</taxon>
        <taxon>Arthropoda</taxon>
        <taxon>Hexapoda</taxon>
        <taxon>Insecta</taxon>
        <taxon>Pterygota</taxon>
        <taxon>Neoptera</taxon>
        <taxon>Endopterygota</taxon>
        <taxon>Lepidoptera</taxon>
        <taxon>Glossata</taxon>
        <taxon>Ditrysia</taxon>
        <taxon>Tineoidea</taxon>
        <taxon>Psychidae</taxon>
        <taxon>Oiketicinae</taxon>
        <taxon>Eumeta</taxon>
    </lineage>
</organism>
<dbReference type="Proteomes" id="UP000299102">
    <property type="component" value="Unassembled WGS sequence"/>
</dbReference>
<evidence type="ECO:0000259" key="2">
    <source>
        <dbReference type="Pfam" id="PF13843"/>
    </source>
</evidence>
<evidence type="ECO:0000313" key="3">
    <source>
        <dbReference type="EMBL" id="GBP11743.1"/>
    </source>
</evidence>
<accession>A0A4C1TB52</accession>